<feature type="transmembrane region" description="Helical" evidence="1">
    <location>
        <begin position="144"/>
        <end position="162"/>
    </location>
</feature>
<sequence>MLTQPTAGEAVRNQFARNLYGRSGILGSLLALQVIGVAIAFFGSNGFGTADGQVSINVVDYSANPVIGLTLLWALIAPLYLSGRDSLRSDFIFPGSRATRHIGNSLYFAALVLAGSLTTTLAFMASVLFAAIPGEPLILPGGGVGYYVSLFVVLSGCCLLVASGSYFAGTLFSVSRFAAFALFALVLVFFRLLANVDPPAILVGIFKGPAALFFLKTLLGAVLFFIGAIIAGSRQEVKE</sequence>
<dbReference type="Proteomes" id="UP000076490">
    <property type="component" value="Unassembled WGS sequence"/>
</dbReference>
<keyword evidence="1" id="KW-0472">Membrane</keyword>
<gene>
    <name evidence="2" type="ORF">AV656_06300</name>
</gene>
<organism evidence="2 3">
    <name type="scientific">Bhargavaea cecembensis</name>
    <dbReference type="NCBI Taxonomy" id="394098"/>
    <lineage>
        <taxon>Bacteria</taxon>
        <taxon>Bacillati</taxon>
        <taxon>Bacillota</taxon>
        <taxon>Bacilli</taxon>
        <taxon>Bacillales</taxon>
        <taxon>Caryophanaceae</taxon>
        <taxon>Bhargavaea</taxon>
    </lineage>
</organism>
<name>A0A161SLH9_9BACL</name>
<feature type="transmembrane region" description="Helical" evidence="1">
    <location>
        <begin position="24"/>
        <end position="43"/>
    </location>
</feature>
<accession>A0A161SLH9</accession>
<reference evidence="2 3" key="1">
    <citation type="submission" date="2016-01" db="EMBL/GenBank/DDBJ databases">
        <title>Whole genome sequencing of Bhargavaea cecembensis T14.</title>
        <authorList>
            <person name="Hong K.W."/>
        </authorList>
    </citation>
    <scope>NUCLEOTIDE SEQUENCE [LARGE SCALE GENOMIC DNA]</scope>
    <source>
        <strain evidence="2 3">T14</strain>
    </source>
</reference>
<feature type="transmembrane region" description="Helical" evidence="1">
    <location>
        <begin position="106"/>
        <end position="132"/>
    </location>
</feature>
<evidence type="ECO:0000313" key="2">
    <source>
        <dbReference type="EMBL" id="KZE38513.1"/>
    </source>
</evidence>
<proteinExistence type="predicted"/>
<feature type="transmembrane region" description="Helical" evidence="1">
    <location>
        <begin position="63"/>
        <end position="81"/>
    </location>
</feature>
<evidence type="ECO:0000313" key="3">
    <source>
        <dbReference type="Proteomes" id="UP000076490"/>
    </source>
</evidence>
<comment type="caution">
    <text evidence="2">The sequence shown here is derived from an EMBL/GenBank/DDBJ whole genome shotgun (WGS) entry which is preliminary data.</text>
</comment>
<dbReference type="EMBL" id="LQNT01000009">
    <property type="protein sequence ID" value="KZE38513.1"/>
    <property type="molecule type" value="Genomic_DNA"/>
</dbReference>
<keyword evidence="1" id="KW-1133">Transmembrane helix</keyword>
<evidence type="ECO:0000256" key="1">
    <source>
        <dbReference type="SAM" id="Phobius"/>
    </source>
</evidence>
<keyword evidence="1" id="KW-0812">Transmembrane</keyword>
<dbReference type="AlphaFoldDB" id="A0A161SLH9"/>
<protein>
    <submittedName>
        <fullName evidence="2">Uncharacterized protein</fullName>
    </submittedName>
</protein>
<feature type="transmembrane region" description="Helical" evidence="1">
    <location>
        <begin position="174"/>
        <end position="193"/>
    </location>
</feature>
<feature type="transmembrane region" description="Helical" evidence="1">
    <location>
        <begin position="213"/>
        <end position="232"/>
    </location>
</feature>